<gene>
    <name evidence="12" type="ORF">SAMN06296010_0974</name>
</gene>
<evidence type="ECO:0000256" key="2">
    <source>
        <dbReference type="ARBA" id="ARBA00022448"/>
    </source>
</evidence>
<dbReference type="AlphaFoldDB" id="A0A1X7IWT8"/>
<keyword evidence="6 10" id="KW-0915">Sodium</keyword>
<feature type="transmembrane region" description="Helical" evidence="10">
    <location>
        <begin position="210"/>
        <end position="227"/>
    </location>
</feature>
<dbReference type="GO" id="GO:0051453">
    <property type="term" value="P:regulation of intracellular pH"/>
    <property type="evidence" value="ECO:0007669"/>
    <property type="project" value="TreeGrafter"/>
</dbReference>
<feature type="domain" description="Cation/H+ exchanger transmembrane" evidence="11">
    <location>
        <begin position="17"/>
        <end position="401"/>
    </location>
</feature>
<accession>A0A1X7IWT8</accession>
<feature type="transmembrane region" description="Helical" evidence="10">
    <location>
        <begin position="87"/>
        <end position="110"/>
    </location>
</feature>
<feature type="transmembrane region" description="Helical" evidence="10">
    <location>
        <begin position="58"/>
        <end position="75"/>
    </location>
</feature>
<dbReference type="NCBIfam" id="TIGR00831">
    <property type="entry name" value="a_cpa1"/>
    <property type="match status" value="1"/>
</dbReference>
<sequence>MQDSVIAIIWIVSFVVVTVAVSGLTKRIGWSAPVSLVLVGAVASFIPGVPHLEIEPDLILYGLLPPLLFAAAIRTSFVDVRARRDGILLLSVGLVAFTVVVVGFAAWLVIPAISLAAAFAFGAVVAPTDAVAVTAVAGRLGLPRRLVTVLEGESLLNDATALVALNAAILAMVSIITPWMVATDFVIAVVVGVAVGLGVGWVLSKIRQQLRAPVLDTSLSLVTPYLAFIPAQLFHGSGVLAVVVAGLFLGYRSPVIQTAEARIAESINWRTIQFLLENAVFLLMGLALAEIFDGVVDSGPGFLTTVGISAVILLALIVSRVVWMLITTSVYRFGPQWLRGRGWSWRTGIAVSFAGIRGVVTLAAVFLLPEETPNREFLQFLAFVVVAGTLVEGLALPWIIRKLRLPAPDVEQERGETQRLMAEAQTAGLDLLEQQELDGVEPGVVERLRTNARFLAEALENPPEADHETRPASYNRLRRMMVQAERQAVLDARSEGRYQERAVKTTLAFIDAEESALDMHKPPKPGENLT</sequence>
<dbReference type="GO" id="GO:0005886">
    <property type="term" value="C:plasma membrane"/>
    <property type="evidence" value="ECO:0007669"/>
    <property type="project" value="UniProtKB-SubCell"/>
</dbReference>
<reference evidence="13" key="1">
    <citation type="submission" date="2017-04" db="EMBL/GenBank/DDBJ databases">
        <authorList>
            <person name="Varghese N."/>
            <person name="Submissions S."/>
        </authorList>
    </citation>
    <scope>NUCLEOTIDE SEQUENCE [LARGE SCALE GENOMIC DNA]</scope>
    <source>
        <strain evidence="13">VKM Ac-2510</strain>
    </source>
</reference>
<dbReference type="GO" id="GO:0015386">
    <property type="term" value="F:potassium:proton antiporter activity"/>
    <property type="evidence" value="ECO:0007669"/>
    <property type="project" value="TreeGrafter"/>
</dbReference>
<evidence type="ECO:0000256" key="7">
    <source>
        <dbReference type="ARBA" id="ARBA00023065"/>
    </source>
</evidence>
<evidence type="ECO:0000256" key="3">
    <source>
        <dbReference type="ARBA" id="ARBA00022475"/>
    </source>
</evidence>
<feature type="transmembrane region" description="Helical" evidence="10">
    <location>
        <begin position="380"/>
        <end position="400"/>
    </location>
</feature>
<evidence type="ECO:0000313" key="13">
    <source>
        <dbReference type="Proteomes" id="UP000193244"/>
    </source>
</evidence>
<protein>
    <submittedName>
        <fullName evidence="12">Sodium/proton antiporter, CPA1 family</fullName>
    </submittedName>
</protein>
<feature type="transmembrane region" description="Helical" evidence="10">
    <location>
        <begin position="272"/>
        <end position="289"/>
    </location>
</feature>
<evidence type="ECO:0000313" key="12">
    <source>
        <dbReference type="EMBL" id="SMG19544.1"/>
    </source>
</evidence>
<evidence type="ECO:0000256" key="9">
    <source>
        <dbReference type="ARBA" id="ARBA00023201"/>
    </source>
</evidence>
<feature type="transmembrane region" description="Helical" evidence="10">
    <location>
        <begin position="6"/>
        <end position="25"/>
    </location>
</feature>
<feature type="transmembrane region" description="Helical" evidence="10">
    <location>
        <begin position="233"/>
        <end position="251"/>
    </location>
</feature>
<dbReference type="Proteomes" id="UP000193244">
    <property type="component" value="Unassembled WGS sequence"/>
</dbReference>
<dbReference type="EMBL" id="FXAY01000001">
    <property type="protein sequence ID" value="SMG19544.1"/>
    <property type="molecule type" value="Genomic_DNA"/>
</dbReference>
<evidence type="ECO:0000256" key="1">
    <source>
        <dbReference type="ARBA" id="ARBA00004651"/>
    </source>
</evidence>
<dbReference type="GO" id="GO:0098719">
    <property type="term" value="P:sodium ion import across plasma membrane"/>
    <property type="evidence" value="ECO:0007669"/>
    <property type="project" value="TreeGrafter"/>
</dbReference>
<dbReference type="InterPro" id="IPR018422">
    <property type="entry name" value="Cation/H_exchanger_CPA1"/>
</dbReference>
<dbReference type="RefSeq" id="WP_085483400.1">
    <property type="nucleotide sequence ID" value="NZ_FXAY01000001.1"/>
</dbReference>
<keyword evidence="7 10" id="KW-0406">Ion transport</keyword>
<feature type="transmembrane region" description="Helical" evidence="10">
    <location>
        <begin position="116"/>
        <end position="138"/>
    </location>
</feature>
<keyword evidence="10" id="KW-0050">Antiport</keyword>
<keyword evidence="3 10" id="KW-1003">Cell membrane</keyword>
<dbReference type="OrthoDB" id="57886at2"/>
<comment type="function">
    <text evidence="10">Na(+)/H(+) antiporter that extrudes sodium in exchange for external protons.</text>
</comment>
<comment type="subcellular location">
    <subcellularLocation>
        <location evidence="1 10">Cell membrane</location>
        <topology evidence="1 10">Multi-pass membrane protein</topology>
    </subcellularLocation>
</comment>
<dbReference type="Gene3D" id="6.10.140.1330">
    <property type="match status" value="1"/>
</dbReference>
<name>A0A1X7IWT8_9MICO</name>
<feature type="transmembrane region" description="Helical" evidence="10">
    <location>
        <begin position="185"/>
        <end position="203"/>
    </location>
</feature>
<dbReference type="PANTHER" id="PTHR10110">
    <property type="entry name" value="SODIUM/HYDROGEN EXCHANGER"/>
    <property type="match status" value="1"/>
</dbReference>
<keyword evidence="13" id="KW-1185">Reference proteome</keyword>
<dbReference type="GO" id="GO:0015385">
    <property type="term" value="F:sodium:proton antiporter activity"/>
    <property type="evidence" value="ECO:0007669"/>
    <property type="project" value="InterPro"/>
</dbReference>
<dbReference type="InterPro" id="IPR006153">
    <property type="entry name" value="Cation/H_exchanger_TM"/>
</dbReference>
<dbReference type="PANTHER" id="PTHR10110:SF86">
    <property type="entry name" value="SODIUM_HYDROGEN EXCHANGER 7"/>
    <property type="match status" value="1"/>
</dbReference>
<dbReference type="Pfam" id="PF00999">
    <property type="entry name" value="Na_H_Exchanger"/>
    <property type="match status" value="1"/>
</dbReference>
<feature type="transmembrane region" description="Helical" evidence="10">
    <location>
        <begin position="159"/>
        <end position="179"/>
    </location>
</feature>
<evidence type="ECO:0000256" key="10">
    <source>
        <dbReference type="RuleBase" id="RU366002"/>
    </source>
</evidence>
<keyword evidence="4 10" id="KW-0812">Transmembrane</keyword>
<evidence type="ECO:0000256" key="8">
    <source>
        <dbReference type="ARBA" id="ARBA00023136"/>
    </source>
</evidence>
<feature type="transmembrane region" description="Helical" evidence="10">
    <location>
        <begin position="347"/>
        <end position="368"/>
    </location>
</feature>
<comment type="caution">
    <text evidence="10">Lacks conserved residue(s) required for the propagation of feature annotation.</text>
</comment>
<comment type="similarity">
    <text evidence="10">Belongs to the monovalent cation:proton antiporter 1 (CPA1) transporter (TC 2.A.36) family.</text>
</comment>
<proteinExistence type="inferred from homology"/>
<evidence type="ECO:0000259" key="11">
    <source>
        <dbReference type="Pfam" id="PF00999"/>
    </source>
</evidence>
<keyword evidence="9 10" id="KW-0739">Sodium transport</keyword>
<keyword evidence="8 10" id="KW-0472">Membrane</keyword>
<feature type="transmembrane region" description="Helical" evidence="10">
    <location>
        <begin position="32"/>
        <end position="52"/>
    </location>
</feature>
<dbReference type="STRING" id="150121.SAMN06296010_0974"/>
<evidence type="ECO:0000256" key="6">
    <source>
        <dbReference type="ARBA" id="ARBA00023053"/>
    </source>
</evidence>
<keyword evidence="5 10" id="KW-1133">Transmembrane helix</keyword>
<dbReference type="InterPro" id="IPR004705">
    <property type="entry name" value="Cation/H_exchanger_CPA1_bac"/>
</dbReference>
<evidence type="ECO:0000256" key="4">
    <source>
        <dbReference type="ARBA" id="ARBA00022692"/>
    </source>
</evidence>
<keyword evidence="2 10" id="KW-0813">Transport</keyword>
<evidence type="ECO:0000256" key="5">
    <source>
        <dbReference type="ARBA" id="ARBA00022989"/>
    </source>
</evidence>
<feature type="transmembrane region" description="Helical" evidence="10">
    <location>
        <begin position="301"/>
        <end position="326"/>
    </location>
</feature>
<organism evidence="12 13">
    <name type="scientific">Agreia pratensis</name>
    <dbReference type="NCBI Taxonomy" id="150121"/>
    <lineage>
        <taxon>Bacteria</taxon>
        <taxon>Bacillati</taxon>
        <taxon>Actinomycetota</taxon>
        <taxon>Actinomycetes</taxon>
        <taxon>Micrococcales</taxon>
        <taxon>Microbacteriaceae</taxon>
        <taxon>Agreia</taxon>
    </lineage>
</organism>